<dbReference type="PANTHER" id="PTHR12534:SF0">
    <property type="entry name" value="SMALL RIBOSOMAL SUBUNIT PROTEIN US2M"/>
    <property type="match status" value="1"/>
</dbReference>
<dbReference type="GO" id="GO:0003735">
    <property type="term" value="F:structural constituent of ribosome"/>
    <property type="evidence" value="ECO:0007669"/>
    <property type="project" value="InterPro"/>
</dbReference>
<dbReference type="PRINTS" id="PR00395">
    <property type="entry name" value="RIBOSOMALS2"/>
</dbReference>
<gene>
    <name evidence="2" type="primary">rps2</name>
</gene>
<dbReference type="InterPro" id="IPR001865">
    <property type="entry name" value="Ribosomal_uS2"/>
</dbReference>
<dbReference type="EMBL" id="MK086009">
    <property type="protein sequence ID" value="QBX98857.1"/>
    <property type="molecule type" value="Genomic_DNA"/>
</dbReference>
<dbReference type="Pfam" id="PF00318">
    <property type="entry name" value="Ribosomal_S2"/>
    <property type="match status" value="1"/>
</dbReference>
<geneLocation type="mitochondrion" evidence="2"/>
<organism evidence="2">
    <name type="scientific">Chloropicon sp. RCC4434</name>
    <dbReference type="NCBI Taxonomy" id="2565277"/>
    <lineage>
        <taxon>Eukaryota</taxon>
        <taxon>Viridiplantae</taxon>
        <taxon>Chlorophyta</taxon>
        <taxon>Chloropicophyceae</taxon>
        <taxon>Chloropicales</taxon>
        <taxon>Chloropicaceae</taxon>
        <taxon>Chloropicon</taxon>
    </lineage>
</organism>
<keyword evidence="2" id="KW-0496">Mitochondrion</keyword>
<accession>A0A4D6C651</accession>
<dbReference type="Gene3D" id="3.40.50.10490">
    <property type="entry name" value="Glucose-6-phosphate isomerase like protein, domain 1"/>
    <property type="match status" value="1"/>
</dbReference>
<dbReference type="InterPro" id="IPR023591">
    <property type="entry name" value="Ribosomal_uS2_flav_dom_sf"/>
</dbReference>
<dbReference type="PANTHER" id="PTHR12534">
    <property type="entry name" value="30S RIBOSOMAL PROTEIN S2 PROKARYOTIC AND ORGANELLAR"/>
    <property type="match status" value="1"/>
</dbReference>
<dbReference type="GO" id="GO:0006412">
    <property type="term" value="P:translation"/>
    <property type="evidence" value="ECO:0007669"/>
    <property type="project" value="InterPro"/>
</dbReference>
<name>A0A4D6C651_9CHLO</name>
<reference evidence="2" key="1">
    <citation type="journal article" date="2019" name="Genome Biol. Evol.">
        <title>Tracing the Evolution of the Plastome and Mitogenome in the Chloropicophyceae Uncovered Convergent tRNA Gene Losses and a Variant Plastid Genetic Code.</title>
        <authorList>
            <person name="Turmel M."/>
            <person name="Dos Santos A.L."/>
            <person name="Otis C."/>
            <person name="Sergerie R."/>
            <person name="Lemieux C."/>
        </authorList>
    </citation>
    <scope>NUCLEOTIDE SEQUENCE</scope>
</reference>
<dbReference type="SUPFAM" id="SSF52313">
    <property type="entry name" value="Ribosomal protein S2"/>
    <property type="match status" value="1"/>
</dbReference>
<protein>
    <submittedName>
        <fullName evidence="2">Ribosomal protein S2</fullName>
    </submittedName>
</protein>
<sequence>MFEVIVKMNAYRGGRDLHRSQSKFDVRKVNRRWVYNPYTMMEWLKKALHFFGLMCRKPVRILVISSSEDYRPLLSWFCKAINANYVQGKWMGGFLTNARSSRKKVDHYRKFNRDIMPLVEDSKSYEFTSLYEETDARFQGVKSMDALPELCIFLDVTKDGAGIRECHKLGIPCIAFVNTADCVKYISYPILGNNNSFFWVAYVLSLFLFVYLKAKKETSLSQMLVKGFVNIRSGLLLKSRADRRFYYYILKALKPHSCTINRALLLLIEKGWLARLDSSVRFRRYSVENLESLNKEDYYQLVVLGNVLTHSRTKSVLSGLDNYPSELFFPVALEESLGEIEEVLEDCLAEHEHYKAQTTKVKDHWNHLRLSFYNDLALEVKGPREASRSKGKKSSS</sequence>
<keyword evidence="2" id="KW-0687">Ribonucleoprotein</keyword>
<dbReference type="CDD" id="cd01425">
    <property type="entry name" value="RPS2"/>
    <property type="match status" value="1"/>
</dbReference>
<evidence type="ECO:0000313" key="2">
    <source>
        <dbReference type="EMBL" id="QBX98857.1"/>
    </source>
</evidence>
<keyword evidence="2" id="KW-0689">Ribosomal protein</keyword>
<evidence type="ECO:0000256" key="1">
    <source>
        <dbReference type="ARBA" id="ARBA00006242"/>
    </source>
</evidence>
<dbReference type="AlphaFoldDB" id="A0A4D6C651"/>
<comment type="similarity">
    <text evidence="1">Belongs to the universal ribosomal protein uS2 family.</text>
</comment>
<dbReference type="InterPro" id="IPR005706">
    <property type="entry name" value="Ribosomal_uS2_bac/mit/plastid"/>
</dbReference>
<dbReference type="HAMAP" id="MF_00291_B">
    <property type="entry name" value="Ribosomal_uS2_B"/>
    <property type="match status" value="1"/>
</dbReference>
<dbReference type="GO" id="GO:0005763">
    <property type="term" value="C:mitochondrial small ribosomal subunit"/>
    <property type="evidence" value="ECO:0007669"/>
    <property type="project" value="TreeGrafter"/>
</dbReference>
<proteinExistence type="inferred from homology"/>